<comment type="catalytic activity">
    <reaction evidence="1">
        <text>ATP + H2O = ADP + phosphate + H(+)</text>
        <dbReference type="Rhea" id="RHEA:13065"/>
        <dbReference type="ChEBI" id="CHEBI:15377"/>
        <dbReference type="ChEBI" id="CHEBI:15378"/>
        <dbReference type="ChEBI" id="CHEBI:30616"/>
        <dbReference type="ChEBI" id="CHEBI:43474"/>
        <dbReference type="ChEBI" id="CHEBI:456216"/>
        <dbReference type="EC" id="5.6.2.3"/>
    </reaction>
</comment>
<evidence type="ECO:0000256" key="1">
    <source>
        <dbReference type="RuleBase" id="RU363044"/>
    </source>
</evidence>
<keyword evidence="1" id="KW-0067">ATP-binding</keyword>
<keyword evidence="1" id="KW-0227">DNA damage</keyword>
<dbReference type="GO" id="GO:0006310">
    <property type="term" value="P:DNA recombination"/>
    <property type="evidence" value="ECO:0007669"/>
    <property type="project" value="UniProtKB-KW"/>
</dbReference>
<dbReference type="InterPro" id="IPR049163">
    <property type="entry name" value="Pif1-like_2B_dom"/>
</dbReference>
<dbReference type="GO" id="GO:0000723">
    <property type="term" value="P:telomere maintenance"/>
    <property type="evidence" value="ECO:0007669"/>
    <property type="project" value="InterPro"/>
</dbReference>
<organism evidence="4">
    <name type="scientific">Octopus bimaculoides</name>
    <name type="common">California two-spotted octopus</name>
    <dbReference type="NCBI Taxonomy" id="37653"/>
    <lineage>
        <taxon>Eukaryota</taxon>
        <taxon>Metazoa</taxon>
        <taxon>Spiralia</taxon>
        <taxon>Lophotrochozoa</taxon>
        <taxon>Mollusca</taxon>
        <taxon>Cephalopoda</taxon>
        <taxon>Coleoidea</taxon>
        <taxon>Octopodiformes</taxon>
        <taxon>Octopoda</taxon>
        <taxon>Incirrata</taxon>
        <taxon>Octopodidae</taxon>
        <taxon>Octopus</taxon>
    </lineage>
</organism>
<sequence>MKETTLAWVPVAKFSSISISLASTGDFRQILPVVPKRTRADEVNVSIKSSYLWSNVQKQRFTTNMKLQLSGDDADRTFSKQLLDIGNGTLVGKKDGRVSLPFGHMVSDLKELMNKVFPNLRNQYTNHNWLKAHAILVPKNVTADDLNIKLLEQLPGECHIYNSIDTVLDIDEAVNYPVEFLNSLTIPCLPPHNMNLKIRATVMLLRNLDPPKLCYGTRLIRKMMLSLGDNNFDW</sequence>
<proteinExistence type="inferred from homology"/>
<reference evidence="4" key="1">
    <citation type="submission" date="2015-07" db="EMBL/GenBank/DDBJ databases">
        <title>MeaNS - Measles Nucleotide Surveillance Program.</title>
        <authorList>
            <person name="Tran T."/>
            <person name="Druce J."/>
        </authorList>
    </citation>
    <scope>NUCLEOTIDE SEQUENCE</scope>
    <source>
        <strain evidence="4">UCB-OBI-ISO-001</strain>
        <tissue evidence="4">Gonad</tissue>
    </source>
</reference>
<dbReference type="OrthoDB" id="6275472at2759"/>
<keyword evidence="1" id="KW-0378">Hydrolase</keyword>
<dbReference type="GO" id="GO:0006281">
    <property type="term" value="P:DNA repair"/>
    <property type="evidence" value="ECO:0007669"/>
    <property type="project" value="UniProtKB-KW"/>
</dbReference>
<feature type="domain" description="DNA helicase Pif1-like 2B" evidence="3">
    <location>
        <begin position="179"/>
        <end position="220"/>
    </location>
</feature>
<evidence type="ECO:0000259" key="2">
    <source>
        <dbReference type="Pfam" id="PF05970"/>
    </source>
</evidence>
<dbReference type="GO" id="GO:0043139">
    <property type="term" value="F:5'-3' DNA helicase activity"/>
    <property type="evidence" value="ECO:0007669"/>
    <property type="project" value="UniProtKB-EC"/>
</dbReference>
<protein>
    <recommendedName>
        <fullName evidence="1">ATP-dependent DNA helicase</fullName>
        <ecNumber evidence="1">5.6.2.3</ecNumber>
    </recommendedName>
</protein>
<keyword evidence="1" id="KW-0547">Nucleotide-binding</keyword>
<dbReference type="InterPro" id="IPR027417">
    <property type="entry name" value="P-loop_NTPase"/>
</dbReference>
<dbReference type="PANTHER" id="PTHR10492:SF57">
    <property type="entry name" value="ATP-DEPENDENT DNA HELICASE"/>
    <property type="match status" value="1"/>
</dbReference>
<dbReference type="Pfam" id="PF05970">
    <property type="entry name" value="PIF1"/>
    <property type="match status" value="1"/>
</dbReference>
<name>A0A0L8H0K1_OCTBM</name>
<dbReference type="Pfam" id="PF21530">
    <property type="entry name" value="Pif1_2B_dom"/>
    <property type="match status" value="1"/>
</dbReference>
<dbReference type="AlphaFoldDB" id="A0A0L8H0K1"/>
<dbReference type="GO" id="GO:0005524">
    <property type="term" value="F:ATP binding"/>
    <property type="evidence" value="ECO:0007669"/>
    <property type="project" value="UniProtKB-KW"/>
</dbReference>
<dbReference type="EMBL" id="KQ419623">
    <property type="protein sequence ID" value="KOF82821.1"/>
    <property type="molecule type" value="Genomic_DNA"/>
</dbReference>
<keyword evidence="1" id="KW-0234">DNA repair</keyword>
<keyword evidence="1" id="KW-0347">Helicase</keyword>
<accession>A0A0L8H0K1</accession>
<dbReference type="EC" id="5.6.2.3" evidence="1"/>
<evidence type="ECO:0000313" key="4">
    <source>
        <dbReference type="EMBL" id="KOF82821.1"/>
    </source>
</evidence>
<dbReference type="SUPFAM" id="SSF52540">
    <property type="entry name" value="P-loop containing nucleoside triphosphate hydrolases"/>
    <property type="match status" value="1"/>
</dbReference>
<comment type="similarity">
    <text evidence="1">Belongs to the helicase family.</text>
</comment>
<dbReference type="InterPro" id="IPR010285">
    <property type="entry name" value="DNA_helicase_pif1-like_DEAD"/>
</dbReference>
<evidence type="ECO:0000259" key="3">
    <source>
        <dbReference type="Pfam" id="PF21530"/>
    </source>
</evidence>
<dbReference type="GO" id="GO:0016887">
    <property type="term" value="F:ATP hydrolysis activity"/>
    <property type="evidence" value="ECO:0007669"/>
    <property type="project" value="RHEA"/>
</dbReference>
<comment type="cofactor">
    <cofactor evidence="1">
        <name>Mg(2+)</name>
        <dbReference type="ChEBI" id="CHEBI:18420"/>
    </cofactor>
</comment>
<dbReference type="PANTHER" id="PTHR10492">
    <property type="match status" value="1"/>
</dbReference>
<gene>
    <name evidence="4" type="ORF">OCBIM_22024749mg</name>
</gene>
<feature type="domain" description="DNA helicase Pif1-like DEAD-box helicase" evidence="2">
    <location>
        <begin position="23"/>
        <end position="93"/>
    </location>
</feature>
<keyword evidence="1" id="KW-0233">DNA recombination</keyword>